<evidence type="ECO:0000313" key="3">
    <source>
        <dbReference type="Proteomes" id="UP000295678"/>
    </source>
</evidence>
<dbReference type="SUPFAM" id="SSF50630">
    <property type="entry name" value="Acid proteases"/>
    <property type="match status" value="1"/>
</dbReference>
<feature type="transmembrane region" description="Helical" evidence="1">
    <location>
        <begin position="69"/>
        <end position="85"/>
    </location>
</feature>
<dbReference type="EMBL" id="SMAK01000001">
    <property type="protein sequence ID" value="TCT13475.1"/>
    <property type="molecule type" value="Genomic_DNA"/>
</dbReference>
<proteinExistence type="predicted"/>
<gene>
    <name evidence="2" type="ORF">EDC22_101342</name>
</gene>
<protein>
    <submittedName>
        <fullName evidence="2">Aspartyl protease family protein</fullName>
    </submittedName>
</protein>
<dbReference type="GO" id="GO:0006508">
    <property type="term" value="P:proteolysis"/>
    <property type="evidence" value="ECO:0007669"/>
    <property type="project" value="UniProtKB-KW"/>
</dbReference>
<organism evidence="2 3">
    <name type="scientific">Tepidamorphus gemmatus</name>
    <dbReference type="NCBI Taxonomy" id="747076"/>
    <lineage>
        <taxon>Bacteria</taxon>
        <taxon>Pseudomonadati</taxon>
        <taxon>Pseudomonadota</taxon>
        <taxon>Alphaproteobacteria</taxon>
        <taxon>Hyphomicrobiales</taxon>
        <taxon>Tepidamorphaceae</taxon>
        <taxon>Tepidamorphus</taxon>
    </lineage>
</organism>
<dbReference type="PROSITE" id="PS00141">
    <property type="entry name" value="ASP_PROTEASE"/>
    <property type="match status" value="1"/>
</dbReference>
<dbReference type="AlphaFoldDB" id="A0A4R3MHG8"/>
<dbReference type="Pfam" id="PF13975">
    <property type="entry name" value="gag-asp_proteas"/>
    <property type="match status" value="1"/>
</dbReference>
<dbReference type="OrthoDB" id="7595324at2"/>
<feature type="transmembrane region" description="Helical" evidence="1">
    <location>
        <begin position="40"/>
        <end position="57"/>
    </location>
</feature>
<dbReference type="InterPro" id="IPR001969">
    <property type="entry name" value="Aspartic_peptidase_AS"/>
</dbReference>
<keyword evidence="2" id="KW-0378">Hydrolase</keyword>
<sequence>MRRRYGWLGLILLGVAAVILIVRHSAGSVGSLTTDEFGRLAYLAALLLIVGAGVVTSRAFDAGTALRQASIWIALLLGLVLLYSYRMEFAGIAGRVVGELIPAYPVTSTDPLGRQVITLRRASNGHFAVRGTVDGAAATFLIDTGASVLTLSAQTARAAGFDPAALRYTAPVMTANGQAFMAPVTIARLQIGPVELRNLRAYVAPPGTLDDNLLGVNVLDRFGSYEVRGDEMTLRIGG</sequence>
<comment type="caution">
    <text evidence="2">The sequence shown here is derived from an EMBL/GenBank/DDBJ whole genome shotgun (WGS) entry which is preliminary data.</text>
</comment>
<name>A0A4R3MHG8_9HYPH</name>
<dbReference type="GO" id="GO:0004190">
    <property type="term" value="F:aspartic-type endopeptidase activity"/>
    <property type="evidence" value="ECO:0007669"/>
    <property type="project" value="InterPro"/>
</dbReference>
<reference evidence="2 3" key="1">
    <citation type="submission" date="2019-03" db="EMBL/GenBank/DDBJ databases">
        <title>Genomic Encyclopedia of Type Strains, Phase IV (KMG-IV): sequencing the most valuable type-strain genomes for metagenomic binning, comparative biology and taxonomic classification.</title>
        <authorList>
            <person name="Goeker M."/>
        </authorList>
    </citation>
    <scope>NUCLEOTIDE SEQUENCE [LARGE SCALE GENOMIC DNA]</scope>
    <source>
        <strain evidence="2 3">DSM 19345</strain>
    </source>
</reference>
<dbReference type="InterPro" id="IPR011969">
    <property type="entry name" value="Clan_AA_Asp_peptidase_C"/>
</dbReference>
<keyword evidence="1" id="KW-1133">Transmembrane helix</keyword>
<evidence type="ECO:0000313" key="2">
    <source>
        <dbReference type="EMBL" id="TCT13475.1"/>
    </source>
</evidence>
<keyword evidence="2" id="KW-0645">Protease</keyword>
<dbReference type="InterPro" id="IPR021109">
    <property type="entry name" value="Peptidase_aspartic_dom_sf"/>
</dbReference>
<keyword evidence="1" id="KW-0472">Membrane</keyword>
<dbReference type="RefSeq" id="WP_132804861.1">
    <property type="nucleotide sequence ID" value="NZ_SMAK01000001.1"/>
</dbReference>
<dbReference type="Proteomes" id="UP000295678">
    <property type="component" value="Unassembled WGS sequence"/>
</dbReference>
<dbReference type="InterPro" id="IPR034122">
    <property type="entry name" value="Retropepsin-like_bacterial"/>
</dbReference>
<dbReference type="CDD" id="cd05483">
    <property type="entry name" value="retropepsin_like_bacteria"/>
    <property type="match status" value="1"/>
</dbReference>
<dbReference type="Gene3D" id="2.40.70.10">
    <property type="entry name" value="Acid Proteases"/>
    <property type="match status" value="1"/>
</dbReference>
<evidence type="ECO:0000256" key="1">
    <source>
        <dbReference type="SAM" id="Phobius"/>
    </source>
</evidence>
<keyword evidence="1" id="KW-0812">Transmembrane</keyword>
<keyword evidence="3" id="KW-1185">Reference proteome</keyword>
<accession>A0A4R3MHG8</accession>
<dbReference type="NCBIfam" id="TIGR02281">
    <property type="entry name" value="clan_AA_DTGA"/>
    <property type="match status" value="1"/>
</dbReference>